<feature type="domain" description="Glycosyl transferase family 25" evidence="5">
    <location>
        <begin position="48"/>
        <end position="147"/>
    </location>
</feature>
<dbReference type="InterPro" id="IPR002654">
    <property type="entry name" value="Glyco_trans_25"/>
</dbReference>
<dbReference type="EMBL" id="CAJVPV010006368">
    <property type="protein sequence ID" value="CAG8603993.1"/>
    <property type="molecule type" value="Genomic_DNA"/>
</dbReference>
<keyword evidence="7" id="KW-1185">Reference proteome</keyword>
<organism evidence="6 7">
    <name type="scientific">Acaulospora morrowiae</name>
    <dbReference type="NCBI Taxonomy" id="94023"/>
    <lineage>
        <taxon>Eukaryota</taxon>
        <taxon>Fungi</taxon>
        <taxon>Fungi incertae sedis</taxon>
        <taxon>Mucoromycota</taxon>
        <taxon>Glomeromycotina</taxon>
        <taxon>Glomeromycetes</taxon>
        <taxon>Diversisporales</taxon>
        <taxon>Acaulosporaceae</taxon>
        <taxon>Acaulospora</taxon>
    </lineage>
</organism>
<evidence type="ECO:0000256" key="4">
    <source>
        <dbReference type="SAM" id="Phobius"/>
    </source>
</evidence>
<keyword evidence="4" id="KW-1133">Transmembrane helix</keyword>
<feature type="transmembrane region" description="Helical" evidence="4">
    <location>
        <begin position="7"/>
        <end position="26"/>
    </location>
</feature>
<dbReference type="AlphaFoldDB" id="A0A9N9GE71"/>
<gene>
    <name evidence="6" type="ORF">AMORRO_LOCUS7906</name>
</gene>
<dbReference type="GO" id="GO:0016740">
    <property type="term" value="F:transferase activity"/>
    <property type="evidence" value="ECO:0007669"/>
    <property type="project" value="UniProtKB-KW"/>
</dbReference>
<proteinExistence type="inferred from homology"/>
<evidence type="ECO:0000256" key="1">
    <source>
        <dbReference type="ARBA" id="ARBA00006721"/>
    </source>
</evidence>
<keyword evidence="4" id="KW-0812">Transmembrane</keyword>
<dbReference type="InterPro" id="IPR050757">
    <property type="entry name" value="Collagen_mod_GT25"/>
</dbReference>
<dbReference type="Proteomes" id="UP000789342">
    <property type="component" value="Unassembled WGS sequence"/>
</dbReference>
<sequence length="267" mass="30311">MSKILIIFRFLIIVTILLCICFWFEIAPLPTCIPSGPVSLERTLGFGHIYVINLPYRTDRRKKMEAIANALNLDFEIFPATSKFDKKTLDAFPGRLDAQYKACWVSHYKIFQSMMENSYDSALILEDDVDMEIDILSIMSGIHHSLPVDWEMLFLGHCGGDSKGPLLGKSQGVELYKSASPICMHAYAVSSTGLPKILREYNTSNMPIDFRSYDLIDKEVITSYSLEPSIVVQVKSYDNPSDITPESNDTETDDLRNSTLKFIKLRR</sequence>
<evidence type="ECO:0000256" key="3">
    <source>
        <dbReference type="ARBA" id="ARBA00022679"/>
    </source>
</evidence>
<evidence type="ECO:0000256" key="2">
    <source>
        <dbReference type="ARBA" id="ARBA00022676"/>
    </source>
</evidence>
<evidence type="ECO:0000313" key="7">
    <source>
        <dbReference type="Proteomes" id="UP000789342"/>
    </source>
</evidence>
<keyword evidence="3" id="KW-0808">Transferase</keyword>
<evidence type="ECO:0000259" key="5">
    <source>
        <dbReference type="Pfam" id="PF01755"/>
    </source>
</evidence>
<comment type="similarity">
    <text evidence="1">Belongs to the glycosyltransferase 25 family.</text>
</comment>
<comment type="caution">
    <text evidence="6">The sequence shown here is derived from an EMBL/GenBank/DDBJ whole genome shotgun (WGS) entry which is preliminary data.</text>
</comment>
<evidence type="ECO:0000313" key="6">
    <source>
        <dbReference type="EMBL" id="CAG8603993.1"/>
    </source>
</evidence>
<dbReference type="Pfam" id="PF01755">
    <property type="entry name" value="Glyco_transf_25"/>
    <property type="match status" value="1"/>
</dbReference>
<dbReference type="CDD" id="cd06532">
    <property type="entry name" value="Glyco_transf_25"/>
    <property type="match status" value="1"/>
</dbReference>
<dbReference type="PANTHER" id="PTHR10730">
    <property type="entry name" value="PROCOLLAGEN-LYSINE,2-OXOGLUTARATE 5-DIOXYGENASE/GLYCOSYLTRANSFERASE 25 FAMILY MEMBER"/>
    <property type="match status" value="1"/>
</dbReference>
<dbReference type="PANTHER" id="PTHR10730:SF53">
    <property type="entry name" value="GLYCOSYLTRANSFERASE 25 FAMILY MEMBER"/>
    <property type="match status" value="1"/>
</dbReference>
<name>A0A9N9GE71_9GLOM</name>
<dbReference type="OrthoDB" id="2358375at2759"/>
<reference evidence="6" key="1">
    <citation type="submission" date="2021-06" db="EMBL/GenBank/DDBJ databases">
        <authorList>
            <person name="Kallberg Y."/>
            <person name="Tangrot J."/>
            <person name="Rosling A."/>
        </authorList>
    </citation>
    <scope>NUCLEOTIDE SEQUENCE</scope>
    <source>
        <strain evidence="6">CL551</strain>
    </source>
</reference>
<protein>
    <submittedName>
        <fullName evidence="6">2396_t:CDS:1</fullName>
    </submittedName>
</protein>
<keyword evidence="2" id="KW-0328">Glycosyltransferase</keyword>
<keyword evidence="4" id="KW-0472">Membrane</keyword>
<accession>A0A9N9GE71</accession>